<keyword evidence="4" id="KW-1185">Reference proteome</keyword>
<dbReference type="Gene3D" id="3.40.830.10">
    <property type="entry name" value="LigB-like"/>
    <property type="match status" value="1"/>
</dbReference>
<evidence type="ECO:0000313" key="3">
    <source>
        <dbReference type="EMBL" id="MBK1727038.1"/>
    </source>
</evidence>
<evidence type="ECO:0000256" key="2">
    <source>
        <dbReference type="HAMAP-Rule" id="MF_00055"/>
    </source>
</evidence>
<comment type="similarity">
    <text evidence="1 2">Belongs to the MEMO1 family.</text>
</comment>
<dbReference type="Pfam" id="PF01875">
    <property type="entry name" value="Memo"/>
    <property type="match status" value="1"/>
</dbReference>
<reference evidence="3 4" key="1">
    <citation type="journal article" date="2020" name="Microorganisms">
        <title>Osmotic Adaptation and Compatible Solute Biosynthesis of Phototrophic Bacteria as Revealed from Genome Analyses.</title>
        <authorList>
            <person name="Imhoff J.F."/>
            <person name="Rahn T."/>
            <person name="Kunzel S."/>
            <person name="Keller A."/>
            <person name="Neulinger S.C."/>
        </authorList>
    </citation>
    <scope>NUCLEOTIDE SEQUENCE [LARGE SCALE GENOMIC DNA]</scope>
    <source>
        <strain evidence="3 4">DSM 15116</strain>
    </source>
</reference>
<name>A0ABS1E5L7_9GAMM</name>
<dbReference type="InterPro" id="IPR002737">
    <property type="entry name" value="MEMO1_fam"/>
</dbReference>
<accession>A0ABS1E5L7</accession>
<dbReference type="EMBL" id="NRSH01000091">
    <property type="protein sequence ID" value="MBK1727038.1"/>
    <property type="molecule type" value="Genomic_DNA"/>
</dbReference>
<comment type="caution">
    <text evidence="3">The sequence shown here is derived from an EMBL/GenBank/DDBJ whole genome shotgun (WGS) entry which is preliminary data.</text>
</comment>
<dbReference type="PANTHER" id="PTHR11060">
    <property type="entry name" value="PROTEIN MEMO1"/>
    <property type="match status" value="1"/>
</dbReference>
<protein>
    <recommendedName>
        <fullName evidence="2">MEMO1 family protein CKO13_08385</fullName>
    </recommendedName>
</protein>
<dbReference type="HAMAP" id="MF_00055">
    <property type="entry name" value="MEMO1"/>
    <property type="match status" value="1"/>
</dbReference>
<sequence>MRHEAATTRAPAVAGQFYPGEPEALRAYVDELLQGAAAERAAGEQAPRAMALPHAGYPFSGAAAAAGYALLAPARARIRRVVLLGPSHFVPLEGMALPEAEAFTTPLGEVPISAELYERARAHPAVQVSAAAHAREHSLEVHLPFLQRALEGLECLPIAVGRAGPEACGGLMEQLWDAQTLLVVSTDLSHFYDDATARRLDRETTEAVEALDGERLDSRRACGAVPLRGLLWLARRHGLRARTVAQCNSADATGDRSAVVGYASYVFD</sequence>
<gene>
    <name evidence="3" type="primary">amrB</name>
    <name evidence="3" type="ORF">CKO13_08385</name>
</gene>
<dbReference type="NCBIfam" id="TIGR04336">
    <property type="entry name" value="AmmeMemoSam_B"/>
    <property type="match status" value="1"/>
</dbReference>
<dbReference type="CDD" id="cd07361">
    <property type="entry name" value="MEMO_like"/>
    <property type="match status" value="1"/>
</dbReference>
<evidence type="ECO:0000256" key="1">
    <source>
        <dbReference type="ARBA" id="ARBA00006315"/>
    </source>
</evidence>
<dbReference type="PANTHER" id="PTHR11060:SF0">
    <property type="entry name" value="PROTEIN MEMO1"/>
    <property type="match status" value="1"/>
</dbReference>
<evidence type="ECO:0000313" key="4">
    <source>
        <dbReference type="Proteomes" id="UP000738126"/>
    </source>
</evidence>
<dbReference type="Proteomes" id="UP000738126">
    <property type="component" value="Unassembled WGS sequence"/>
</dbReference>
<proteinExistence type="inferred from homology"/>
<organism evidence="3 4">
    <name type="scientific">Halorhodospira neutriphila</name>
    <dbReference type="NCBI Taxonomy" id="168379"/>
    <lineage>
        <taxon>Bacteria</taxon>
        <taxon>Pseudomonadati</taxon>
        <taxon>Pseudomonadota</taxon>
        <taxon>Gammaproteobacteria</taxon>
        <taxon>Chromatiales</taxon>
        <taxon>Ectothiorhodospiraceae</taxon>
        <taxon>Halorhodospira</taxon>
    </lineage>
</organism>
<dbReference type="RefSeq" id="WP_200259494.1">
    <property type="nucleotide sequence ID" value="NZ_NRSH01000091.1"/>
</dbReference>